<dbReference type="GO" id="GO:0003677">
    <property type="term" value="F:DNA binding"/>
    <property type="evidence" value="ECO:0007669"/>
    <property type="project" value="UniProtKB-KW"/>
</dbReference>
<keyword evidence="1" id="KW-0238">DNA-binding</keyword>
<dbReference type="Pfam" id="PF12840">
    <property type="entry name" value="HTH_20"/>
    <property type="match status" value="1"/>
</dbReference>
<keyword evidence="4" id="KW-1185">Reference proteome</keyword>
<gene>
    <name evidence="3" type="ORF">SAMN05720606_109216</name>
</gene>
<dbReference type="Gene3D" id="1.10.10.10">
    <property type="entry name" value="Winged helix-like DNA-binding domain superfamily/Winged helix DNA-binding domain"/>
    <property type="match status" value="1"/>
</dbReference>
<protein>
    <submittedName>
        <fullName evidence="3">Helix-turn-helix domain-containing protein</fullName>
    </submittedName>
</protein>
<dbReference type="EMBL" id="FMVM01000009">
    <property type="protein sequence ID" value="SCY80216.1"/>
    <property type="molecule type" value="Genomic_DNA"/>
</dbReference>
<accession>A0A1G5IVY1</accession>
<dbReference type="Proteomes" id="UP000198538">
    <property type="component" value="Unassembled WGS sequence"/>
</dbReference>
<evidence type="ECO:0000313" key="4">
    <source>
        <dbReference type="Proteomes" id="UP000198538"/>
    </source>
</evidence>
<reference evidence="4" key="1">
    <citation type="submission" date="2016-10" db="EMBL/GenBank/DDBJ databases">
        <authorList>
            <person name="Varghese N."/>
            <person name="Submissions S."/>
        </authorList>
    </citation>
    <scope>NUCLEOTIDE SEQUENCE [LARGE SCALE GENOMIC DNA]</scope>
    <source>
        <strain evidence="4">BL9</strain>
    </source>
</reference>
<dbReference type="CDD" id="cd00090">
    <property type="entry name" value="HTH_ARSR"/>
    <property type="match status" value="1"/>
</dbReference>
<dbReference type="AlphaFoldDB" id="A0A1G5IVY1"/>
<dbReference type="InterPro" id="IPR036390">
    <property type="entry name" value="WH_DNA-bd_sf"/>
</dbReference>
<organism evidence="3 4">
    <name type="scientific">Paenibacillus polysaccharolyticus</name>
    <dbReference type="NCBI Taxonomy" id="582692"/>
    <lineage>
        <taxon>Bacteria</taxon>
        <taxon>Bacillati</taxon>
        <taxon>Bacillota</taxon>
        <taxon>Bacilli</taxon>
        <taxon>Bacillales</taxon>
        <taxon>Paenibacillaceae</taxon>
        <taxon>Paenibacillus</taxon>
    </lineage>
</organism>
<dbReference type="SUPFAM" id="SSF46785">
    <property type="entry name" value="Winged helix' DNA-binding domain"/>
    <property type="match status" value="1"/>
</dbReference>
<dbReference type="InterPro" id="IPR036388">
    <property type="entry name" value="WH-like_DNA-bd_sf"/>
</dbReference>
<name>A0A1G5IVY1_9BACL</name>
<feature type="compositionally biased region" description="Basic and acidic residues" evidence="2">
    <location>
        <begin position="247"/>
        <end position="259"/>
    </location>
</feature>
<feature type="region of interest" description="Disordered" evidence="2">
    <location>
        <begin position="190"/>
        <end position="259"/>
    </location>
</feature>
<dbReference type="STRING" id="582692.SAMN05720606_109216"/>
<sequence>MQQHKVLSTIEEIKIYSDPYRIQIMNMFNRQGRPSTVKEIADLMGEVPAKVHYHVKKLEKIGLLTMVSTREINGIIAKYYEPFSGEIHLRHKDEEDENSPLKQVFRSETLKLLNEMFEQSRQRFMNHAEHDRQEKRFISDMTLYATADEVEELYQQIVELCKPYLTKDEQKSDHQVFQLFTALSKEAQVASHSDSGIKKKKAVSAEQKKEKEIESASNASTKAPSKASKTSETSSTAKKSKPAAKRKVSEPKAFDSTDE</sequence>
<feature type="compositionally biased region" description="Low complexity" evidence="2">
    <location>
        <begin position="215"/>
        <end position="237"/>
    </location>
</feature>
<dbReference type="RefSeq" id="WP_244159319.1">
    <property type="nucleotide sequence ID" value="NZ_FMVM01000009.1"/>
</dbReference>
<dbReference type="InterPro" id="IPR011991">
    <property type="entry name" value="ArsR-like_HTH"/>
</dbReference>
<evidence type="ECO:0000313" key="3">
    <source>
        <dbReference type="EMBL" id="SCY80216.1"/>
    </source>
</evidence>
<proteinExistence type="predicted"/>
<evidence type="ECO:0000256" key="2">
    <source>
        <dbReference type="SAM" id="MobiDB-lite"/>
    </source>
</evidence>
<evidence type="ECO:0000256" key="1">
    <source>
        <dbReference type="ARBA" id="ARBA00023125"/>
    </source>
</evidence>